<name>A0A0E9T6A7_ANGAN</name>
<accession>A0A0E9T6A7</accession>
<dbReference type="EMBL" id="GBXM01060117">
    <property type="protein sequence ID" value="JAH48460.1"/>
    <property type="molecule type" value="Transcribed_RNA"/>
</dbReference>
<reference evidence="1" key="2">
    <citation type="journal article" date="2015" name="Fish Shellfish Immunol.">
        <title>Early steps in the European eel (Anguilla anguilla)-Vibrio vulnificus interaction in the gills: Role of the RtxA13 toxin.</title>
        <authorList>
            <person name="Callol A."/>
            <person name="Pajuelo D."/>
            <person name="Ebbesson L."/>
            <person name="Teles M."/>
            <person name="MacKenzie S."/>
            <person name="Amaro C."/>
        </authorList>
    </citation>
    <scope>NUCLEOTIDE SEQUENCE</scope>
</reference>
<reference evidence="1" key="1">
    <citation type="submission" date="2014-11" db="EMBL/GenBank/DDBJ databases">
        <authorList>
            <person name="Amaro Gonzalez C."/>
        </authorList>
    </citation>
    <scope>NUCLEOTIDE SEQUENCE</scope>
</reference>
<dbReference type="AlphaFoldDB" id="A0A0E9T6A7"/>
<proteinExistence type="predicted"/>
<evidence type="ECO:0000313" key="1">
    <source>
        <dbReference type="EMBL" id="JAH48460.1"/>
    </source>
</evidence>
<protein>
    <submittedName>
        <fullName evidence="1">Uncharacterized protein</fullName>
    </submittedName>
</protein>
<organism evidence="1">
    <name type="scientific">Anguilla anguilla</name>
    <name type="common">European freshwater eel</name>
    <name type="synonym">Muraena anguilla</name>
    <dbReference type="NCBI Taxonomy" id="7936"/>
    <lineage>
        <taxon>Eukaryota</taxon>
        <taxon>Metazoa</taxon>
        <taxon>Chordata</taxon>
        <taxon>Craniata</taxon>
        <taxon>Vertebrata</taxon>
        <taxon>Euteleostomi</taxon>
        <taxon>Actinopterygii</taxon>
        <taxon>Neopterygii</taxon>
        <taxon>Teleostei</taxon>
        <taxon>Anguilliformes</taxon>
        <taxon>Anguillidae</taxon>
        <taxon>Anguilla</taxon>
    </lineage>
</organism>
<sequence>MKIKHTVTHMTLIIDVHNTSNSHDKHTYHIISSGFRSQLAAHWFWFSNRID</sequence>